<evidence type="ECO:0000313" key="4">
    <source>
        <dbReference type="Proteomes" id="UP000002748"/>
    </source>
</evidence>
<feature type="region of interest" description="Disordered" evidence="1">
    <location>
        <begin position="47"/>
        <end position="88"/>
    </location>
</feature>
<gene>
    <name evidence="3" type="ORF">A1Q1_03143</name>
</gene>
<dbReference type="KEGG" id="tasa:A1Q1_03143"/>
<dbReference type="PANTHER" id="PTHR31569">
    <property type="entry name" value="SWIM-TYPE DOMAIN-CONTAINING PROTEIN"/>
    <property type="match status" value="1"/>
</dbReference>
<proteinExistence type="predicted"/>
<dbReference type="GeneID" id="25986656"/>
<dbReference type="PANTHER" id="PTHR31569:SF4">
    <property type="entry name" value="SWIM-TYPE DOMAIN-CONTAINING PROTEIN"/>
    <property type="match status" value="1"/>
</dbReference>
<name>J6EYN4_TRIAS</name>
<evidence type="ECO:0000313" key="3">
    <source>
        <dbReference type="EMBL" id="EJT47957.1"/>
    </source>
</evidence>
<feature type="compositionally biased region" description="Low complexity" evidence="1">
    <location>
        <begin position="781"/>
        <end position="824"/>
    </location>
</feature>
<dbReference type="InterPro" id="IPR018289">
    <property type="entry name" value="MULE_transposase_dom"/>
</dbReference>
<evidence type="ECO:0000256" key="1">
    <source>
        <dbReference type="SAM" id="MobiDB-lite"/>
    </source>
</evidence>
<feature type="region of interest" description="Disordered" evidence="1">
    <location>
        <begin position="781"/>
        <end position="837"/>
    </location>
</feature>
<feature type="region of interest" description="Disordered" evidence="1">
    <location>
        <begin position="959"/>
        <end position="1000"/>
    </location>
</feature>
<dbReference type="Pfam" id="PF10551">
    <property type="entry name" value="MULE"/>
    <property type="match status" value="1"/>
</dbReference>
<dbReference type="HOGENOM" id="CLU_280925_0_0_1"/>
<dbReference type="EMBL" id="ALBS01000222">
    <property type="protein sequence ID" value="EJT47957.1"/>
    <property type="molecule type" value="Genomic_DNA"/>
</dbReference>
<protein>
    <recommendedName>
        <fullName evidence="2">MULE transposase domain-containing protein</fullName>
    </recommendedName>
</protein>
<comment type="caution">
    <text evidence="3">The sequence shown here is derived from an EMBL/GenBank/DDBJ whole genome shotgun (WGS) entry which is preliminary data.</text>
</comment>
<reference evidence="3 4" key="1">
    <citation type="journal article" date="2012" name="Eukaryot. Cell">
        <title>Draft genome sequence of CBS 2479, the standard type strain of Trichosporon asahii.</title>
        <authorList>
            <person name="Yang R.Y."/>
            <person name="Li H.T."/>
            <person name="Zhu H."/>
            <person name="Zhou G.P."/>
            <person name="Wang M."/>
            <person name="Wang L."/>
        </authorList>
    </citation>
    <scope>NUCLEOTIDE SEQUENCE [LARGE SCALE GENOMIC DNA]</scope>
    <source>
        <strain evidence="4">ATCC 90039 / CBS 2479 / JCM 2466 / KCTC 7840 / NCYC 2677 / UAMH 7654</strain>
    </source>
</reference>
<accession>J6EYN4</accession>
<dbReference type="RefSeq" id="XP_014179071.1">
    <property type="nucleotide sequence ID" value="XM_014323596.1"/>
</dbReference>
<feature type="domain" description="MULE transposase" evidence="2">
    <location>
        <begin position="347"/>
        <end position="443"/>
    </location>
</feature>
<dbReference type="AlphaFoldDB" id="J6EYN4"/>
<dbReference type="VEuPathDB" id="FungiDB:A1Q1_03143"/>
<dbReference type="OrthoDB" id="3356549at2759"/>
<dbReference type="Proteomes" id="UP000002748">
    <property type="component" value="Unassembled WGS sequence"/>
</dbReference>
<organism evidence="3 4">
    <name type="scientific">Trichosporon asahii var. asahii (strain ATCC 90039 / CBS 2479 / JCM 2466 / KCTC 7840 / NBRC 103889/ NCYC 2677 / UAMH 7654)</name>
    <name type="common">Yeast</name>
    <dbReference type="NCBI Taxonomy" id="1186058"/>
    <lineage>
        <taxon>Eukaryota</taxon>
        <taxon>Fungi</taxon>
        <taxon>Dikarya</taxon>
        <taxon>Basidiomycota</taxon>
        <taxon>Agaricomycotina</taxon>
        <taxon>Tremellomycetes</taxon>
        <taxon>Trichosporonales</taxon>
        <taxon>Trichosporonaceae</taxon>
        <taxon>Trichosporon</taxon>
    </lineage>
</organism>
<sequence length="1056" mass="118504">MLEEPVYAPYGTAPSDDLYAYPQGLDPTADAYLEWLRVTEDISDAYETSEELSELSDSRFDPVLPPPPLTGRNDTQDGLLQPEATTGPDATRRFQFQETIASHLQQHTAVLSVPPCPLFSAASRYELEEELCQWALDHGFMFKRRSSPARDRNASARRRLTFLYVCVRSGKHQDKVNASGRQRPARTSLTGCPFGVRVHLSLHDDRERYTVVGPIARDRSTTHNHPPIQTGELPRMRPIHPEVQRTIDSMALSPASPIDIFSHVTRLFPTQAANLMLDDIRATRRRARRAQLLGRTNAEFLLRYLEDRAHELGLLYKLDQRDDDDTLEGLIWSTKTARALFHRFCSVMAIDVTYNGDRHGHKLLHIAGFTATNLSFTVALAAMPDETEETITRYLGHFLVLMGDVKPACIVMDRAMAIRNAARAHWPAELTMIVLCIWHILQNLRKAFCDATWEQRRAAPWREVPGPAGDRARRANLARARRPPAAHLLVRDTDGRVMDREDWDKASFEFRTTYQAMIVSAASSEALEEGRRAWKEQWTGEVFNDLLLPAIEDGLRYVDEDGQYFVHYHINRHPHFGQRTTSRLEALHAALKSYTGDRAARGRMTIDQLVICTLPRFENQWKDVLAAMDLESGQKPVDNSYALFQNIRTLVSEYAIHYLQRFQVGLATNSVLWKHGHRQRPDGSPIPEPKPCTGQFQASLGLPCAHTIAEAMDTINGGSGSLEMKDFHVQWWLTKSPRMNQLKNDVDEAIANGNGLHDLEIVDRAGLRRLRDPVSSAARRAAEEASGVASSQPSGGRSSQRPLAPRRAAAAPRPRRPQASSGRQLTQAEIAAGGPGDGMERCTACGQHHDVSSHPCRAALQAAAAVAESQRRLRTRDGVERAEGDEYGIDDVTDSEFEDMDPRYRRLKPAMVPCCPFCQRDHKRRFCNRMYEWRRWCDARDLRAAASLATDQVPATPAIGGAVDAPRPSASATSATVGEWRPSTPDRTWPVLQTPSPDGPELEDILRQADLRHEAMRTLRLGSTEPAESSVWALSRRLASAHGSPETVIRETQLEE</sequence>
<dbReference type="InterPro" id="IPR052579">
    <property type="entry name" value="Zinc_finger_SWIM"/>
</dbReference>
<evidence type="ECO:0000259" key="2">
    <source>
        <dbReference type="Pfam" id="PF10551"/>
    </source>
</evidence>